<dbReference type="Pfam" id="PF01872">
    <property type="entry name" value="RibD_C"/>
    <property type="match status" value="1"/>
</dbReference>
<protein>
    <recommendedName>
        <fullName evidence="5">2,5-diamino-6-ribosylamino-4(3H)-pyrimidinone 5'-phosphate reductase</fullName>
        <ecNumber evidence="4">1.1.1.302</ecNumber>
    </recommendedName>
    <alternativeName>
        <fullName evidence="10">2,5-diamino-6-(5-phospho-D-ribosylamino)pyrimidin-4(3H)-one reductase</fullName>
    </alternativeName>
    <alternativeName>
        <fullName evidence="9">2,5-diamino-6-ribitylamino-4(3H)-pyrimidinone 5'-phosphate synthase</fullName>
    </alternativeName>
</protein>
<reference evidence="14" key="1">
    <citation type="journal article" date="2020" name="Stud. Mycol.">
        <title>101 Dothideomycetes genomes: a test case for predicting lifestyles and emergence of pathogens.</title>
        <authorList>
            <person name="Haridas S."/>
            <person name="Albert R."/>
            <person name="Binder M."/>
            <person name="Bloem J."/>
            <person name="Labutti K."/>
            <person name="Salamov A."/>
            <person name="Andreopoulos B."/>
            <person name="Baker S."/>
            <person name="Barry K."/>
            <person name="Bills G."/>
            <person name="Bluhm B."/>
            <person name="Cannon C."/>
            <person name="Castanera R."/>
            <person name="Culley D."/>
            <person name="Daum C."/>
            <person name="Ezra D."/>
            <person name="Gonzalez J."/>
            <person name="Henrissat B."/>
            <person name="Kuo A."/>
            <person name="Liang C."/>
            <person name="Lipzen A."/>
            <person name="Lutzoni F."/>
            <person name="Magnuson J."/>
            <person name="Mondo S."/>
            <person name="Nolan M."/>
            <person name="Ohm R."/>
            <person name="Pangilinan J."/>
            <person name="Park H.-J."/>
            <person name="Ramirez L."/>
            <person name="Alfaro M."/>
            <person name="Sun H."/>
            <person name="Tritt A."/>
            <person name="Yoshinaga Y."/>
            <person name="Zwiers L.-H."/>
            <person name="Turgeon B."/>
            <person name="Goodwin S."/>
            <person name="Spatafora J."/>
            <person name="Crous P."/>
            <person name="Grigoriev I."/>
        </authorList>
    </citation>
    <scope>NUCLEOTIDE SEQUENCE</scope>
    <source>
        <strain evidence="14">CBS 130266</strain>
    </source>
</reference>
<comment type="similarity">
    <text evidence="3">Belongs to the HTP reductase family.</text>
</comment>
<comment type="pathway">
    <text evidence="2">Cofactor biosynthesis; riboflavin biosynthesis.</text>
</comment>
<evidence type="ECO:0000259" key="13">
    <source>
        <dbReference type="Pfam" id="PF01872"/>
    </source>
</evidence>
<keyword evidence="8" id="KW-0560">Oxidoreductase</keyword>
<dbReference type="Gene3D" id="3.40.430.10">
    <property type="entry name" value="Dihydrofolate Reductase, subunit A"/>
    <property type="match status" value="1"/>
</dbReference>
<sequence>MNLYSAVSKSPHRSGTCGPNYLQRLLRLDSPGTQTILSGPESKAMTHYLRSQHDVIIVGVGTAVADNPALNCRIEGVGLKGQPRPLIIDPSGRWEVESEKGLAECVRLAEEGVGKGPWVFTSLAAPKRNQKWSQALDKVGGAYISIPSSDIDGKKDLDWSKILEKLAQLGMSSVMIEGGGSVINTLLQEKYLHLIDSVMITIAPVWLGQGGVVISPPRRADASGQAIPAARLHQTKWQQFGDDVVMCGRIKQ</sequence>
<dbReference type="Proteomes" id="UP000800235">
    <property type="component" value="Unassembled WGS sequence"/>
</dbReference>
<organism evidence="14 15">
    <name type="scientific">Tothia fuscella</name>
    <dbReference type="NCBI Taxonomy" id="1048955"/>
    <lineage>
        <taxon>Eukaryota</taxon>
        <taxon>Fungi</taxon>
        <taxon>Dikarya</taxon>
        <taxon>Ascomycota</taxon>
        <taxon>Pezizomycotina</taxon>
        <taxon>Dothideomycetes</taxon>
        <taxon>Pleosporomycetidae</taxon>
        <taxon>Venturiales</taxon>
        <taxon>Cylindrosympodiaceae</taxon>
        <taxon>Tothia</taxon>
    </lineage>
</organism>
<dbReference type="OrthoDB" id="5432at2759"/>
<evidence type="ECO:0000256" key="11">
    <source>
        <dbReference type="ARBA" id="ARBA00047550"/>
    </source>
</evidence>
<keyword evidence="6" id="KW-0686">Riboflavin biosynthesis</keyword>
<dbReference type="InterPro" id="IPR024072">
    <property type="entry name" value="DHFR-like_dom_sf"/>
</dbReference>
<comment type="caution">
    <text evidence="14">The sequence shown here is derived from an EMBL/GenBank/DDBJ whole genome shotgun (WGS) entry which is preliminary data.</text>
</comment>
<gene>
    <name evidence="14" type="ORF">EJ08DRAFT_291019</name>
</gene>
<dbReference type="PANTHER" id="PTHR38011:SF7">
    <property type="entry name" value="2,5-DIAMINO-6-RIBOSYLAMINO-4(3H)-PYRIMIDINONE 5'-PHOSPHATE REDUCTASE"/>
    <property type="match status" value="1"/>
</dbReference>
<comment type="catalytic activity">
    <reaction evidence="11">
        <text>2,5-diamino-6-(1-D-ribitylamino)pyrimidin-4(3H)-one 5'-phosphate + NAD(+) = 2,5-diamino-6-(1-D-ribosylamino)pyrimidin-4(3H)-one 5'-phosphate + NADH + H(+)</text>
        <dbReference type="Rhea" id="RHEA:27274"/>
        <dbReference type="ChEBI" id="CHEBI:15378"/>
        <dbReference type="ChEBI" id="CHEBI:57540"/>
        <dbReference type="ChEBI" id="CHEBI:57945"/>
        <dbReference type="ChEBI" id="CHEBI:58890"/>
        <dbReference type="ChEBI" id="CHEBI:59545"/>
        <dbReference type="EC" id="1.1.1.302"/>
    </reaction>
</comment>
<evidence type="ECO:0000256" key="1">
    <source>
        <dbReference type="ARBA" id="ARBA00003555"/>
    </source>
</evidence>
<evidence type="ECO:0000313" key="14">
    <source>
        <dbReference type="EMBL" id="KAF2435822.1"/>
    </source>
</evidence>
<keyword evidence="15" id="KW-1185">Reference proteome</keyword>
<dbReference type="SUPFAM" id="SSF53597">
    <property type="entry name" value="Dihydrofolate reductase-like"/>
    <property type="match status" value="1"/>
</dbReference>
<evidence type="ECO:0000256" key="6">
    <source>
        <dbReference type="ARBA" id="ARBA00022619"/>
    </source>
</evidence>
<dbReference type="InterPro" id="IPR002734">
    <property type="entry name" value="RibDG_C"/>
</dbReference>
<dbReference type="EMBL" id="MU007012">
    <property type="protein sequence ID" value="KAF2435822.1"/>
    <property type="molecule type" value="Genomic_DNA"/>
</dbReference>
<comment type="catalytic activity">
    <reaction evidence="12">
        <text>2,5-diamino-6-(1-D-ribitylamino)pyrimidin-4(3H)-one 5'-phosphate + NADP(+) = 2,5-diamino-6-(1-D-ribosylamino)pyrimidin-4(3H)-one 5'-phosphate + NADPH + H(+)</text>
        <dbReference type="Rhea" id="RHEA:27278"/>
        <dbReference type="ChEBI" id="CHEBI:15378"/>
        <dbReference type="ChEBI" id="CHEBI:57783"/>
        <dbReference type="ChEBI" id="CHEBI:58349"/>
        <dbReference type="ChEBI" id="CHEBI:58890"/>
        <dbReference type="ChEBI" id="CHEBI:59545"/>
        <dbReference type="EC" id="1.1.1.302"/>
    </reaction>
</comment>
<evidence type="ECO:0000256" key="2">
    <source>
        <dbReference type="ARBA" id="ARBA00005104"/>
    </source>
</evidence>
<evidence type="ECO:0000256" key="3">
    <source>
        <dbReference type="ARBA" id="ARBA00009723"/>
    </source>
</evidence>
<accession>A0A9P4P224</accession>
<evidence type="ECO:0000256" key="12">
    <source>
        <dbReference type="ARBA" id="ARBA00049020"/>
    </source>
</evidence>
<dbReference type="EC" id="1.1.1.302" evidence="4"/>
<evidence type="ECO:0000256" key="4">
    <source>
        <dbReference type="ARBA" id="ARBA00012851"/>
    </source>
</evidence>
<evidence type="ECO:0000256" key="10">
    <source>
        <dbReference type="ARBA" id="ARBA00031630"/>
    </source>
</evidence>
<dbReference type="AlphaFoldDB" id="A0A9P4P224"/>
<evidence type="ECO:0000256" key="5">
    <source>
        <dbReference type="ARBA" id="ARBA00015035"/>
    </source>
</evidence>
<evidence type="ECO:0000256" key="9">
    <source>
        <dbReference type="ARBA" id="ARBA00030073"/>
    </source>
</evidence>
<keyword evidence="7" id="KW-0521">NADP</keyword>
<comment type="function">
    <text evidence="1">Catalyzes an early step in riboflavin biosynthesis, the NADPH-dependent reduction of the ribose side chain of 2,5-diamino-6-ribosylamino-4(3H)-pyrimidinone 5'-phosphate, yielding 2,5-diamino-6-ribitylamino-4(3H)-pyrimidinone 5'-phosphate.</text>
</comment>
<dbReference type="InterPro" id="IPR050765">
    <property type="entry name" value="Riboflavin_Biosynth_HTPR"/>
</dbReference>
<feature type="domain" description="Bacterial bifunctional deaminase-reductase C-terminal" evidence="13">
    <location>
        <begin position="31"/>
        <end position="245"/>
    </location>
</feature>
<evidence type="ECO:0000313" key="15">
    <source>
        <dbReference type="Proteomes" id="UP000800235"/>
    </source>
</evidence>
<dbReference type="PANTHER" id="PTHR38011">
    <property type="entry name" value="DIHYDROFOLATE REDUCTASE FAMILY PROTEIN (AFU_ORTHOLOGUE AFUA_8G06820)"/>
    <property type="match status" value="1"/>
</dbReference>
<evidence type="ECO:0000256" key="8">
    <source>
        <dbReference type="ARBA" id="ARBA00023002"/>
    </source>
</evidence>
<proteinExistence type="inferred from homology"/>
<dbReference type="GO" id="GO:0008703">
    <property type="term" value="F:5-amino-6-(5-phosphoribosylamino)uracil reductase activity"/>
    <property type="evidence" value="ECO:0007669"/>
    <property type="project" value="InterPro"/>
</dbReference>
<evidence type="ECO:0000256" key="7">
    <source>
        <dbReference type="ARBA" id="ARBA00022857"/>
    </source>
</evidence>
<name>A0A9P4P224_9PEZI</name>
<dbReference type="GO" id="GO:0009231">
    <property type="term" value="P:riboflavin biosynthetic process"/>
    <property type="evidence" value="ECO:0007669"/>
    <property type="project" value="UniProtKB-KW"/>
</dbReference>